<gene>
    <name evidence="7" type="ORF">GKO32_12470</name>
</gene>
<dbReference type="InterPro" id="IPR027417">
    <property type="entry name" value="P-loop_NTPase"/>
</dbReference>
<accession>A0A6N7Z1T7</accession>
<evidence type="ECO:0000256" key="1">
    <source>
        <dbReference type="ARBA" id="ARBA00004651"/>
    </source>
</evidence>
<evidence type="ECO:0000256" key="5">
    <source>
        <dbReference type="ARBA" id="ARBA00022989"/>
    </source>
</evidence>
<dbReference type="OrthoDB" id="3258326at2"/>
<dbReference type="Pfam" id="PF02534">
    <property type="entry name" value="T4SS-DNA_transf"/>
    <property type="match status" value="1"/>
</dbReference>
<dbReference type="Proteomes" id="UP000440096">
    <property type="component" value="Unassembled WGS sequence"/>
</dbReference>
<dbReference type="SUPFAM" id="SSF52540">
    <property type="entry name" value="P-loop containing nucleoside triphosphate hydrolases"/>
    <property type="match status" value="1"/>
</dbReference>
<keyword evidence="6" id="KW-0472">Membrane</keyword>
<proteinExistence type="inferred from homology"/>
<evidence type="ECO:0000313" key="8">
    <source>
        <dbReference type="Proteomes" id="UP000440096"/>
    </source>
</evidence>
<protein>
    <submittedName>
        <fullName evidence="7">TraM recognition domain-containing protein</fullName>
    </submittedName>
</protein>
<sequence>MSGIMSMYLSMLRGVAHTSRAVGRGLAERAASAQLAARHQVPAGGFDFRGLLQGSRPPRWLVDSEFPLGRFLSSTGKIGAPVGIPEQAIRLHACVVGPSGAGKTRSIIVPWIVAAVRSGYSVVTIDVKGDLLDLVRDEVGRQGAPLNVRARKLDYTDPRRSVRWNWLQTIDSDRAVDNAVQSIIGRHPPAKADPYFFHLDGQILRGLLELAQASPKRHLWTAGRMLSLLKDQAQLEIALRRYPNSPGAGRLRDLPYLSPDDFAKRVTGVAVRLDALARPTVEAVTTNGTLTTPDILQERQIVSVVAPLQDGQMAQTLSSLFVNDLLFRVYGRFSGYQGPPVMLVLDEAAQLADRVDYKNVLSVARSAGMSIVLALQDIAQFSDASERSIAVGNCDTYVSFSGVSQESAKFLSERLGKHVVPVTTVGKTAQGWGYQTTASTTQQTVPVLGEREIMTIPFGRRPAVVHAKSTLAAPFLVDLEA</sequence>
<dbReference type="GO" id="GO:0005886">
    <property type="term" value="C:plasma membrane"/>
    <property type="evidence" value="ECO:0007669"/>
    <property type="project" value="UniProtKB-SubCell"/>
</dbReference>
<comment type="similarity">
    <text evidence="2">Belongs to the VirD4/TraG family.</text>
</comment>
<name>A0A6N7Z1T7_9PSEU</name>
<dbReference type="PANTHER" id="PTHR37937:SF1">
    <property type="entry name" value="CONJUGATIVE TRANSFER: DNA TRANSPORT"/>
    <property type="match status" value="1"/>
</dbReference>
<evidence type="ECO:0000256" key="6">
    <source>
        <dbReference type="ARBA" id="ARBA00023136"/>
    </source>
</evidence>
<evidence type="ECO:0000256" key="2">
    <source>
        <dbReference type="ARBA" id="ARBA00008806"/>
    </source>
</evidence>
<reference evidence="7 8" key="1">
    <citation type="submission" date="2019-11" db="EMBL/GenBank/DDBJ databases">
        <title>Draft genome of Amycolatopsis RM579.</title>
        <authorList>
            <person name="Duangmal K."/>
            <person name="Mingma R."/>
        </authorList>
    </citation>
    <scope>NUCLEOTIDE SEQUENCE [LARGE SCALE GENOMIC DNA]</scope>
    <source>
        <strain evidence="7 8">RM579</strain>
    </source>
</reference>
<keyword evidence="4" id="KW-0812">Transmembrane</keyword>
<organism evidence="7 8">
    <name type="scientific">Amycolatopsis pithecellobii</name>
    <dbReference type="NCBI Taxonomy" id="664692"/>
    <lineage>
        <taxon>Bacteria</taxon>
        <taxon>Bacillati</taxon>
        <taxon>Actinomycetota</taxon>
        <taxon>Actinomycetes</taxon>
        <taxon>Pseudonocardiales</taxon>
        <taxon>Pseudonocardiaceae</taxon>
        <taxon>Amycolatopsis</taxon>
    </lineage>
</organism>
<keyword evidence="5" id="KW-1133">Transmembrane helix</keyword>
<dbReference type="RefSeq" id="WP_154757000.1">
    <property type="nucleotide sequence ID" value="NZ_WMBA01000015.1"/>
</dbReference>
<evidence type="ECO:0000313" key="7">
    <source>
        <dbReference type="EMBL" id="MTD54789.1"/>
    </source>
</evidence>
<dbReference type="InterPro" id="IPR051539">
    <property type="entry name" value="T4SS-coupling_protein"/>
</dbReference>
<dbReference type="CDD" id="cd01127">
    <property type="entry name" value="TrwB_TraG_TraD_VirD4"/>
    <property type="match status" value="2"/>
</dbReference>
<comment type="subcellular location">
    <subcellularLocation>
        <location evidence="1">Cell membrane</location>
        <topology evidence="1">Multi-pass membrane protein</topology>
    </subcellularLocation>
</comment>
<evidence type="ECO:0000256" key="3">
    <source>
        <dbReference type="ARBA" id="ARBA00022475"/>
    </source>
</evidence>
<dbReference type="InterPro" id="IPR003688">
    <property type="entry name" value="TraG/VirD4"/>
</dbReference>
<dbReference type="PANTHER" id="PTHR37937">
    <property type="entry name" value="CONJUGATIVE TRANSFER: DNA TRANSPORT"/>
    <property type="match status" value="1"/>
</dbReference>
<keyword evidence="3" id="KW-1003">Cell membrane</keyword>
<dbReference type="EMBL" id="WMBA01000015">
    <property type="protein sequence ID" value="MTD54789.1"/>
    <property type="molecule type" value="Genomic_DNA"/>
</dbReference>
<dbReference type="Gene3D" id="3.40.50.300">
    <property type="entry name" value="P-loop containing nucleotide triphosphate hydrolases"/>
    <property type="match status" value="2"/>
</dbReference>
<dbReference type="AlphaFoldDB" id="A0A6N7Z1T7"/>
<keyword evidence="8" id="KW-1185">Reference proteome</keyword>
<comment type="caution">
    <text evidence="7">The sequence shown here is derived from an EMBL/GenBank/DDBJ whole genome shotgun (WGS) entry which is preliminary data.</text>
</comment>
<evidence type="ECO:0000256" key="4">
    <source>
        <dbReference type="ARBA" id="ARBA00022692"/>
    </source>
</evidence>